<feature type="compositionally biased region" description="Low complexity" evidence="3">
    <location>
        <begin position="930"/>
        <end position="941"/>
    </location>
</feature>
<feature type="compositionally biased region" description="Basic and acidic residues" evidence="3">
    <location>
        <begin position="376"/>
        <end position="404"/>
    </location>
</feature>
<feature type="compositionally biased region" description="Low complexity" evidence="3">
    <location>
        <begin position="415"/>
        <end position="426"/>
    </location>
</feature>
<evidence type="ECO:0000313" key="4">
    <source>
        <dbReference type="EMBL" id="KAA0200636.1"/>
    </source>
</evidence>
<evidence type="ECO:0000256" key="3">
    <source>
        <dbReference type="SAM" id="MobiDB-lite"/>
    </source>
</evidence>
<proteinExistence type="inferred from homology"/>
<feature type="region of interest" description="Disordered" evidence="3">
    <location>
        <begin position="784"/>
        <end position="951"/>
    </location>
</feature>
<feature type="compositionally biased region" description="Polar residues" evidence="3">
    <location>
        <begin position="902"/>
        <end position="924"/>
    </location>
</feature>
<evidence type="ECO:0000256" key="2">
    <source>
        <dbReference type="ARBA" id="ARBA00023054"/>
    </source>
</evidence>
<feature type="region of interest" description="Disordered" evidence="3">
    <location>
        <begin position="1"/>
        <end position="39"/>
    </location>
</feature>
<sequence length="951" mass="103053">NGLDSLSNGDTPDSTRPTSATDSHGCRAPSTTQSTTSVTLEERLKRMRAAEELKQQQRYAAFIESQRQADLVRMRAQEERKRKIEEMRQREDARRALVLERRKELELSNKARIEGLRERSRARDGSVHNPRRRATDCLGTLGRTASASPSLGSARNPNQLMTTSCVVAFGSSAPRSICTQLSPVALRLQQAFEARIASYLTGRHSGCFLTSSALPHYMRLIDHNDRIPQTASAITVLANRQRRAKQKDASTKSRRAISAHMPFTRSTKASVARTQRASVVQKQAKTLGSSGHSVSRDAPTDSGTSVPFHLVEPLKSDEVSGRSSSSQECNKLGRPPRAPTSSSSSHSDIKASKSSFPESDGRSTIGAVRSTSVDTLPRRPDPTHGVFERLARSLKSREKPEPTESTKSVPKARSATAAQPKKPTATRSSSTKRPVTAAAGVAAPGKPMSKGMSVSVYNDRTDRKRPVPKSSANRKRSVSPPNALDTGASVEHTEAGSPKTSTELAVCEVSPRKETPDIIEVAEHDMPAPMPVAPSEPVKLELSPPKSEPVATVPSIPSTALAHAGPIKAETRGAGEGGVLNESEAAIYRAKLVEQRRLAKERKEEEQKRLEEENRQRRMQQEAARLAAEQAAREQAELAAREAAELQRQREEEERAKLEAAEAERLAKLQRAEEERIMRKKKLDSIMSRVKHTQTLTSASSPSLQSQDELGLPSVRSDSSDSKLFEHESPVMQDDVVPVNSTDTLEADLSHQSTTDTATGELSSVYQTAEIDKNISPVVEFTLPTESDTVQAEAATDVPLDKEPNGDSTGDVPVSAPGVSVCSNLGKVNGNEETSLRADQHSPSPESLGHNRITNPINRSPSQGDIQSSSIGRGSAHQTSDTLSLNSRDASGAHSPVYWPQDASSVDPTGSSEFTSSRFQTGSRESLKYSSGFDSHSAASSKLPFSRFGRP</sequence>
<feature type="compositionally biased region" description="Low complexity" evidence="3">
    <location>
        <begin position="621"/>
        <end position="630"/>
    </location>
</feature>
<comment type="similarity">
    <text evidence="1">Belongs to the MAP7 family.</text>
</comment>
<dbReference type="InterPro" id="IPR051483">
    <property type="entry name" value="MAP7_domain-containing"/>
</dbReference>
<protein>
    <submittedName>
        <fullName evidence="4">Ensconsin (Microtubule associated protein 7)</fullName>
    </submittedName>
</protein>
<accession>A0A8E0VQ79</accession>
<feature type="region of interest" description="Disordered" evidence="3">
    <location>
        <begin position="679"/>
        <end position="760"/>
    </location>
</feature>
<feature type="compositionally biased region" description="Basic and acidic residues" evidence="3">
    <location>
        <begin position="631"/>
        <end position="658"/>
    </location>
</feature>
<feature type="region of interest" description="Disordered" evidence="3">
    <location>
        <begin position="525"/>
        <end position="557"/>
    </location>
</feature>
<dbReference type="PANTHER" id="PTHR15073:SF1">
    <property type="entry name" value="RETICULOCYTE-BINDING PROTEIN HOMOLOG 2A"/>
    <property type="match status" value="1"/>
</dbReference>
<dbReference type="AlphaFoldDB" id="A0A8E0VQ79"/>
<feature type="compositionally biased region" description="Low complexity" evidence="3">
    <location>
        <begin position="434"/>
        <end position="445"/>
    </location>
</feature>
<comment type="caution">
    <text evidence="4">The sequence shown here is derived from an EMBL/GenBank/DDBJ whole genome shotgun (WGS) entry which is preliminary data.</text>
</comment>
<feature type="compositionally biased region" description="Polar residues" evidence="3">
    <location>
        <begin position="693"/>
        <end position="708"/>
    </location>
</feature>
<dbReference type="EMBL" id="LUCM01000380">
    <property type="protein sequence ID" value="KAA0200636.1"/>
    <property type="molecule type" value="Genomic_DNA"/>
</dbReference>
<keyword evidence="2" id="KW-0175">Coiled coil</keyword>
<feature type="compositionally biased region" description="Basic and acidic residues" evidence="3">
    <location>
        <begin position="600"/>
        <end position="620"/>
    </location>
</feature>
<feature type="region of interest" description="Disordered" evidence="3">
    <location>
        <begin position="600"/>
        <end position="658"/>
    </location>
</feature>
<evidence type="ECO:0000313" key="5">
    <source>
        <dbReference type="Proteomes" id="UP000728185"/>
    </source>
</evidence>
<dbReference type="Proteomes" id="UP000728185">
    <property type="component" value="Unassembled WGS sequence"/>
</dbReference>
<feature type="compositionally biased region" description="Polar residues" evidence="3">
    <location>
        <begin position="1"/>
        <end position="22"/>
    </location>
</feature>
<feature type="non-terminal residue" evidence="4">
    <location>
        <position position="1"/>
    </location>
</feature>
<dbReference type="PANTHER" id="PTHR15073">
    <property type="entry name" value="MICROTUBULE-ASSOCIATED PROTEIN"/>
    <property type="match status" value="1"/>
</dbReference>
<dbReference type="GO" id="GO:0015630">
    <property type="term" value="C:microtubule cytoskeleton"/>
    <property type="evidence" value="ECO:0007669"/>
    <property type="project" value="TreeGrafter"/>
</dbReference>
<feature type="region of interest" description="Disordered" evidence="3">
    <location>
        <begin position="240"/>
        <end position="512"/>
    </location>
</feature>
<dbReference type="GO" id="GO:0000226">
    <property type="term" value="P:microtubule cytoskeleton organization"/>
    <property type="evidence" value="ECO:0007669"/>
    <property type="project" value="TreeGrafter"/>
</dbReference>
<name>A0A8E0VQ79_9TREM</name>
<organism evidence="4 5">
    <name type="scientific">Fasciolopsis buskii</name>
    <dbReference type="NCBI Taxonomy" id="27845"/>
    <lineage>
        <taxon>Eukaryota</taxon>
        <taxon>Metazoa</taxon>
        <taxon>Spiralia</taxon>
        <taxon>Lophotrochozoa</taxon>
        <taxon>Platyhelminthes</taxon>
        <taxon>Trematoda</taxon>
        <taxon>Digenea</taxon>
        <taxon>Plagiorchiida</taxon>
        <taxon>Echinostomata</taxon>
        <taxon>Echinostomatoidea</taxon>
        <taxon>Fasciolidae</taxon>
        <taxon>Fasciolopsis</taxon>
    </lineage>
</organism>
<gene>
    <name evidence="4" type="ORF">FBUS_00286</name>
</gene>
<feature type="compositionally biased region" description="Basic and acidic residues" evidence="3">
    <location>
        <begin position="718"/>
        <end position="729"/>
    </location>
</feature>
<feature type="compositionally biased region" description="Polar residues" evidence="3">
    <location>
        <begin position="739"/>
        <end position="760"/>
    </location>
</feature>
<dbReference type="OrthoDB" id="6288422at2759"/>
<feature type="compositionally biased region" description="Polar residues" evidence="3">
    <location>
        <begin position="264"/>
        <end position="293"/>
    </location>
</feature>
<feature type="compositionally biased region" description="Polar residues" evidence="3">
    <location>
        <begin position="29"/>
        <end position="39"/>
    </location>
</feature>
<reference evidence="4" key="1">
    <citation type="submission" date="2019-05" db="EMBL/GenBank/DDBJ databases">
        <title>Annotation for the trematode Fasciolopsis buski.</title>
        <authorList>
            <person name="Choi Y.-J."/>
        </authorList>
    </citation>
    <scope>NUCLEOTIDE SEQUENCE</scope>
    <source>
        <strain evidence="4">HT</strain>
        <tissue evidence="4">Whole worm</tissue>
    </source>
</reference>
<keyword evidence="5" id="KW-1185">Reference proteome</keyword>
<feature type="compositionally biased region" description="Polar residues" evidence="3">
    <location>
        <begin position="852"/>
        <end position="889"/>
    </location>
</feature>
<evidence type="ECO:0000256" key="1">
    <source>
        <dbReference type="ARBA" id="ARBA00007525"/>
    </source>
</evidence>